<gene>
    <name evidence="3" type="ORF">H1P_2080009</name>
</gene>
<accession>A0A563VQE3</accession>
<keyword evidence="2" id="KW-1133">Transmembrane helix</keyword>
<name>A0A563VQE3_9CYAN</name>
<dbReference type="InterPro" id="IPR001646">
    <property type="entry name" value="5peptide_repeat"/>
</dbReference>
<evidence type="ECO:0000256" key="2">
    <source>
        <dbReference type="SAM" id="Phobius"/>
    </source>
</evidence>
<evidence type="ECO:0000256" key="1">
    <source>
        <dbReference type="SAM" id="MobiDB-lite"/>
    </source>
</evidence>
<reference evidence="3 4" key="1">
    <citation type="submission" date="2019-01" db="EMBL/GenBank/DDBJ databases">
        <authorList>
            <person name="Brito A."/>
        </authorList>
    </citation>
    <scope>NUCLEOTIDE SEQUENCE [LARGE SCALE GENOMIC DNA]</scope>
    <source>
        <strain evidence="3">1</strain>
    </source>
</reference>
<feature type="transmembrane region" description="Helical" evidence="2">
    <location>
        <begin position="67"/>
        <end position="88"/>
    </location>
</feature>
<sequence>MTDRPDSLSSPDYNPAEELINTDNNHNEINRDAELVINRSNISSTTPQSVTNKSINKLPSKKKPRRLQLTQSQVILLALVAVGLGLWFDLAWLGISGAVVSLLFSLEIVLGSVKDWILKFLTPQERRNIFGFLGFLIAIAALLKYIGVYNIISGWLNQFKYDEFGSWADWVGALGQISIAILAVYVAWAQYVISKDLTIQQNRITQQQTIDAYFQGISDLTLNEEGLLEDWPQERAIAEGRTAAILSSVDKTGKAKIIRFLSQSRLLTPLQRDSRLGRPMLDGSGGYAEDRPYGTRVIDLGVMLAGADLSDQDLRWTDMSEANLVRTNLYRSDLVKANLARTILYEGNLGDADLKSTKLFYGLPKTATPRTRKGIPNYETGENTGVVIERANFSGVKRLSDEQRYYLCAWCGEKGRDRIPGGCEGIPNKLGR</sequence>
<dbReference type="Pfam" id="PF00805">
    <property type="entry name" value="Pentapeptide"/>
    <property type="match status" value="1"/>
</dbReference>
<feature type="transmembrane region" description="Helical" evidence="2">
    <location>
        <begin position="94"/>
        <end position="117"/>
    </location>
</feature>
<organism evidence="3 4">
    <name type="scientific">Hyella patelloides LEGE 07179</name>
    <dbReference type="NCBI Taxonomy" id="945734"/>
    <lineage>
        <taxon>Bacteria</taxon>
        <taxon>Bacillati</taxon>
        <taxon>Cyanobacteriota</taxon>
        <taxon>Cyanophyceae</taxon>
        <taxon>Pleurocapsales</taxon>
        <taxon>Hyellaceae</taxon>
        <taxon>Hyella</taxon>
    </lineage>
</organism>
<feature type="region of interest" description="Disordered" evidence="1">
    <location>
        <begin position="1"/>
        <end position="24"/>
    </location>
</feature>
<dbReference type="OrthoDB" id="503668at2"/>
<evidence type="ECO:0000313" key="4">
    <source>
        <dbReference type="Proteomes" id="UP000320055"/>
    </source>
</evidence>
<proteinExistence type="predicted"/>
<keyword evidence="2" id="KW-0472">Membrane</keyword>
<feature type="transmembrane region" description="Helical" evidence="2">
    <location>
        <begin position="129"/>
        <end position="152"/>
    </location>
</feature>
<dbReference type="Gene3D" id="2.160.20.80">
    <property type="entry name" value="E3 ubiquitin-protein ligase SopA"/>
    <property type="match status" value="1"/>
</dbReference>
<dbReference type="EMBL" id="CAACVJ010000122">
    <property type="protein sequence ID" value="VEP13614.1"/>
    <property type="molecule type" value="Genomic_DNA"/>
</dbReference>
<evidence type="ECO:0000313" key="3">
    <source>
        <dbReference type="EMBL" id="VEP13614.1"/>
    </source>
</evidence>
<dbReference type="SUPFAM" id="SSF141571">
    <property type="entry name" value="Pentapeptide repeat-like"/>
    <property type="match status" value="1"/>
</dbReference>
<dbReference type="Proteomes" id="UP000320055">
    <property type="component" value="Unassembled WGS sequence"/>
</dbReference>
<protein>
    <submittedName>
        <fullName evidence="3">Putative low-complexity protein</fullName>
    </submittedName>
</protein>
<dbReference type="AlphaFoldDB" id="A0A563VQE3"/>
<keyword evidence="4" id="KW-1185">Reference proteome</keyword>
<dbReference type="RefSeq" id="WP_144871870.1">
    <property type="nucleotide sequence ID" value="NZ_LR213957.1"/>
</dbReference>
<keyword evidence="2" id="KW-0812">Transmembrane</keyword>
<feature type="transmembrane region" description="Helical" evidence="2">
    <location>
        <begin position="172"/>
        <end position="193"/>
    </location>
</feature>